<sequence length="373" mass="42127">MMTSTKGLDPKGLTYLEGEGFPRGLIDAMVALKKDCAEQIFVIDNSEPMNQPDGHILSKTKSDGNKLCFEKATRWEELKMCVKSHIQIAGALKIPASFRLLNTATDGAHVDGQEFSIGQGKGGVYDVDTEVQTALEIMDKIKPHSRSPLTKSILQLLRDIESRKEELKKRGKHVSVVLCTDGVPSDSTREFLVDQLKKILGESLPVHMVVRLCTDEPSVVDFYNDLDKDLNIRLDVLDDFQGEALEICKINPWLTYSLPLHRAREMGFNSPCLDNLDEGPLSKTDQKELCDLLFGKDKMYLSPSPELDPEGFLDHVKTLQQDQTEQWDPIMEETKPWIDVDLVKNPKEKMAKMRRITQKKKGKWFAGVLGIKR</sequence>
<organism evidence="1 2">
    <name type="scientific">Seminavis robusta</name>
    <dbReference type="NCBI Taxonomy" id="568900"/>
    <lineage>
        <taxon>Eukaryota</taxon>
        <taxon>Sar</taxon>
        <taxon>Stramenopiles</taxon>
        <taxon>Ochrophyta</taxon>
        <taxon>Bacillariophyta</taxon>
        <taxon>Bacillariophyceae</taxon>
        <taxon>Bacillariophycidae</taxon>
        <taxon>Naviculales</taxon>
        <taxon>Naviculaceae</taxon>
        <taxon>Seminavis</taxon>
    </lineage>
</organism>
<name>A0A9N8F0Y1_9STRA</name>
<evidence type="ECO:0008006" key="3">
    <source>
        <dbReference type="Google" id="ProtNLM"/>
    </source>
</evidence>
<evidence type="ECO:0000313" key="2">
    <source>
        <dbReference type="Proteomes" id="UP001153069"/>
    </source>
</evidence>
<comment type="caution">
    <text evidence="1">The sequence shown here is derived from an EMBL/GenBank/DDBJ whole genome shotgun (WGS) entry which is preliminary data.</text>
</comment>
<dbReference type="AlphaFoldDB" id="A0A9N8F0Y1"/>
<dbReference type="InterPro" id="IPR036465">
    <property type="entry name" value="vWFA_dom_sf"/>
</dbReference>
<dbReference type="OrthoDB" id="2142040at2759"/>
<gene>
    <name evidence="1" type="ORF">SEMRO_3072_G343210.1</name>
</gene>
<keyword evidence="2" id="KW-1185">Reference proteome</keyword>
<evidence type="ECO:0000313" key="1">
    <source>
        <dbReference type="EMBL" id="CAB9530841.1"/>
    </source>
</evidence>
<proteinExistence type="predicted"/>
<protein>
    <recommendedName>
        <fullName evidence="3">VWFA domain-containing protein</fullName>
    </recommendedName>
</protein>
<dbReference type="SUPFAM" id="SSF53300">
    <property type="entry name" value="vWA-like"/>
    <property type="match status" value="1"/>
</dbReference>
<dbReference type="Proteomes" id="UP001153069">
    <property type="component" value="Unassembled WGS sequence"/>
</dbReference>
<accession>A0A9N8F0Y1</accession>
<dbReference type="EMBL" id="CAICTM010003070">
    <property type="protein sequence ID" value="CAB9530841.1"/>
    <property type="molecule type" value="Genomic_DNA"/>
</dbReference>
<reference evidence="1" key="1">
    <citation type="submission" date="2020-06" db="EMBL/GenBank/DDBJ databases">
        <authorList>
            <consortium name="Plant Systems Biology data submission"/>
        </authorList>
    </citation>
    <scope>NUCLEOTIDE SEQUENCE</scope>
    <source>
        <strain evidence="1">D6</strain>
    </source>
</reference>